<evidence type="ECO:0000313" key="3">
    <source>
        <dbReference type="Proteomes" id="UP000005205"/>
    </source>
</evidence>
<dbReference type="Pfam" id="PF16091">
    <property type="entry name" value="DUF4820"/>
    <property type="match status" value="1"/>
</dbReference>
<dbReference type="STRING" id="12957.A0A158NBB0"/>
<gene>
    <name evidence="2" type="primary">105617885</name>
</gene>
<feature type="compositionally biased region" description="Polar residues" evidence="1">
    <location>
        <begin position="279"/>
        <end position="297"/>
    </location>
</feature>
<protein>
    <submittedName>
        <fullName evidence="2">Uncharacterized protein</fullName>
    </submittedName>
</protein>
<feature type="compositionally biased region" description="Acidic residues" evidence="1">
    <location>
        <begin position="173"/>
        <end position="184"/>
    </location>
</feature>
<reference evidence="2" key="2">
    <citation type="submission" date="2016-04" db="UniProtKB">
        <authorList>
            <consortium name="EnsemblMetazoa"/>
        </authorList>
    </citation>
    <scope>IDENTIFICATION</scope>
</reference>
<organism evidence="2 3">
    <name type="scientific">Atta cephalotes</name>
    <name type="common">Leafcutter ant</name>
    <dbReference type="NCBI Taxonomy" id="12957"/>
    <lineage>
        <taxon>Eukaryota</taxon>
        <taxon>Metazoa</taxon>
        <taxon>Ecdysozoa</taxon>
        <taxon>Arthropoda</taxon>
        <taxon>Hexapoda</taxon>
        <taxon>Insecta</taxon>
        <taxon>Pterygota</taxon>
        <taxon>Neoptera</taxon>
        <taxon>Endopterygota</taxon>
        <taxon>Hymenoptera</taxon>
        <taxon>Apocrita</taxon>
        <taxon>Aculeata</taxon>
        <taxon>Formicoidea</taxon>
        <taxon>Formicidae</taxon>
        <taxon>Myrmicinae</taxon>
        <taxon>Atta</taxon>
    </lineage>
</organism>
<reference evidence="3" key="1">
    <citation type="journal article" date="2011" name="PLoS Genet.">
        <title>The genome sequence of the leaf-cutter ant Atta cephalotes reveals insights into its obligate symbiotic lifestyle.</title>
        <authorList>
            <person name="Suen G."/>
            <person name="Teiling C."/>
            <person name="Li L."/>
            <person name="Holt C."/>
            <person name="Abouheif E."/>
            <person name="Bornberg-Bauer E."/>
            <person name="Bouffard P."/>
            <person name="Caldera E.J."/>
            <person name="Cash E."/>
            <person name="Cavanaugh A."/>
            <person name="Denas O."/>
            <person name="Elhaik E."/>
            <person name="Fave M.J."/>
            <person name="Gadau J."/>
            <person name="Gibson J.D."/>
            <person name="Graur D."/>
            <person name="Grubbs K.J."/>
            <person name="Hagen D.E."/>
            <person name="Harkins T.T."/>
            <person name="Helmkampf M."/>
            <person name="Hu H."/>
            <person name="Johnson B.R."/>
            <person name="Kim J."/>
            <person name="Marsh S.E."/>
            <person name="Moeller J.A."/>
            <person name="Munoz-Torres M.C."/>
            <person name="Murphy M.C."/>
            <person name="Naughton M.C."/>
            <person name="Nigam S."/>
            <person name="Overson R."/>
            <person name="Rajakumar R."/>
            <person name="Reese J.T."/>
            <person name="Scott J.J."/>
            <person name="Smith C.R."/>
            <person name="Tao S."/>
            <person name="Tsutsui N.D."/>
            <person name="Viljakainen L."/>
            <person name="Wissler L."/>
            <person name="Yandell M.D."/>
            <person name="Zimmer F."/>
            <person name="Taylor J."/>
            <person name="Slater S.C."/>
            <person name="Clifton S.W."/>
            <person name="Warren W.C."/>
            <person name="Elsik C.G."/>
            <person name="Smith C.D."/>
            <person name="Weinstock G.M."/>
            <person name="Gerardo N.M."/>
            <person name="Currie C.R."/>
        </authorList>
    </citation>
    <scope>NUCLEOTIDE SEQUENCE [LARGE SCALE GENOMIC DNA]</scope>
</reference>
<dbReference type="EnsemblMetazoa" id="XM_012199428.1">
    <property type="protein sequence ID" value="XP_012054818.1"/>
    <property type="gene ID" value="LOC105617885"/>
</dbReference>
<feature type="compositionally biased region" description="Basic and acidic residues" evidence="1">
    <location>
        <begin position="114"/>
        <end position="128"/>
    </location>
</feature>
<accession>A0A158NBB0</accession>
<dbReference type="InParanoid" id="A0A158NBB0"/>
<feature type="region of interest" description="Disordered" evidence="1">
    <location>
        <begin position="110"/>
        <end position="209"/>
    </location>
</feature>
<name>A0A158NBB0_ATTCE</name>
<evidence type="ECO:0000256" key="1">
    <source>
        <dbReference type="SAM" id="MobiDB-lite"/>
    </source>
</evidence>
<dbReference type="OrthoDB" id="7398970at2759"/>
<feature type="region of interest" description="Disordered" evidence="1">
    <location>
        <begin position="278"/>
        <end position="312"/>
    </location>
</feature>
<dbReference type="InterPro" id="IPR032150">
    <property type="entry name" value="DUF4820"/>
</dbReference>
<keyword evidence="3" id="KW-1185">Reference proteome</keyword>
<proteinExistence type="predicted"/>
<dbReference type="AlphaFoldDB" id="A0A158NBB0"/>
<feature type="compositionally biased region" description="Basic and acidic residues" evidence="1">
    <location>
        <begin position="143"/>
        <end position="167"/>
    </location>
</feature>
<dbReference type="KEGG" id="acep:105617885"/>
<dbReference type="Proteomes" id="UP000005205">
    <property type="component" value="Unassembled WGS sequence"/>
</dbReference>
<dbReference type="EMBL" id="ADTU01010738">
    <property type="status" value="NOT_ANNOTATED_CDS"/>
    <property type="molecule type" value="Genomic_DNA"/>
</dbReference>
<sequence length="312" mass="36144">MLQSKLRQTILKYTDYFLSLVEKCMEWSLPEQNIEDEKELGKTELVRPLPWLLFLPCLMMLRLIRVIVNIGAFIFNYPKITSSEMIKFVQKHRKYLHNAMKKDKKERYKLKITTSKEKSEEKPEEKSVAESIDSTTASKHSMCKSEEKKQEEEEKEEREETLIEKINRLALENSEDDEDFEPDEYSSSYTDSIGDDSENSNDDVSPNEIRDIIKDSKAFNEKTNIEQFLNAERTFTLASNQKLVEPACEKRSSAKESCDKVEEHFATLQRIDSLECCTSDRSSQEGNPTFYSPVSSDSDSDTEGSIGIDRQM</sequence>
<evidence type="ECO:0000313" key="2">
    <source>
        <dbReference type="EnsemblMetazoa" id="XP_012054818.1"/>
    </source>
</evidence>